<evidence type="ECO:0000313" key="3">
    <source>
        <dbReference type="Proteomes" id="UP000000485"/>
    </source>
</evidence>
<dbReference type="OrthoDB" id="5137130at2"/>
<dbReference type="Proteomes" id="UP000000485">
    <property type="component" value="Chromosome"/>
</dbReference>
<dbReference type="HOGENOM" id="CLU_520427_0_0_11"/>
<protein>
    <submittedName>
        <fullName evidence="2">Uncharacterized protein</fullName>
    </submittedName>
</protein>
<dbReference type="AlphaFoldDB" id="F8A6V7"/>
<reference evidence="3" key="1">
    <citation type="submission" date="2011-04" db="EMBL/GenBank/DDBJ databases">
        <title>Complete sequence of Cellvibrio gilvus ATCC 13127.</title>
        <authorList>
            <person name="Lucas S."/>
            <person name="Han J."/>
            <person name="Lapidus A."/>
            <person name="Cheng J.-F."/>
            <person name="Goodwin L."/>
            <person name="Pitluck S."/>
            <person name="Peters L."/>
            <person name="Munk A."/>
            <person name="Detter J.C."/>
            <person name="Han C."/>
            <person name="Tapia R."/>
            <person name="Land M."/>
            <person name="Hauser L."/>
            <person name="Kyrpides N."/>
            <person name="Ivanova N."/>
            <person name="Ovchinnikova G."/>
            <person name="Pagani I."/>
            <person name="Mead D."/>
            <person name="Brumm P."/>
            <person name="Woyke T."/>
        </authorList>
    </citation>
    <scope>NUCLEOTIDE SEQUENCE [LARGE SCALE GENOMIC DNA]</scope>
    <source>
        <strain evidence="3">ATCC 13127 / NRRL B-14078</strain>
    </source>
</reference>
<name>F8A6V7_CELGA</name>
<dbReference type="RefSeq" id="WP_013883830.1">
    <property type="nucleotide sequence ID" value="NC_015671.1"/>
</dbReference>
<feature type="transmembrane region" description="Helical" evidence="1">
    <location>
        <begin position="20"/>
        <end position="43"/>
    </location>
</feature>
<keyword evidence="1" id="KW-1133">Transmembrane helix</keyword>
<proteinExistence type="predicted"/>
<dbReference type="STRING" id="593907.Celgi_1804"/>
<dbReference type="eggNOG" id="COG4726">
    <property type="taxonomic scope" value="Bacteria"/>
</dbReference>
<dbReference type="EMBL" id="CP002665">
    <property type="protein sequence ID" value="AEI12311.1"/>
    <property type="molecule type" value="Genomic_DNA"/>
</dbReference>
<keyword evidence="1" id="KW-0812">Transmembrane</keyword>
<gene>
    <name evidence="2" type="ordered locus">Celgi_1804</name>
</gene>
<organism evidence="2 3">
    <name type="scientific">Cellulomonas gilvus (strain ATCC 13127 / NRRL B-14078)</name>
    <name type="common">Cellvibrio gilvus</name>
    <dbReference type="NCBI Taxonomy" id="593907"/>
    <lineage>
        <taxon>Bacteria</taxon>
        <taxon>Bacillati</taxon>
        <taxon>Actinomycetota</taxon>
        <taxon>Actinomycetes</taxon>
        <taxon>Micrococcales</taxon>
        <taxon>Cellulomonadaceae</taxon>
        <taxon>Cellulomonas</taxon>
    </lineage>
</organism>
<keyword evidence="1" id="KW-0472">Membrane</keyword>
<keyword evidence="3" id="KW-1185">Reference proteome</keyword>
<accession>F8A6V7</accession>
<evidence type="ECO:0000313" key="2">
    <source>
        <dbReference type="EMBL" id="AEI12311.1"/>
    </source>
</evidence>
<dbReference type="KEGG" id="cga:Celgi_1804"/>
<evidence type="ECO:0000256" key="1">
    <source>
        <dbReference type="SAM" id="Phobius"/>
    </source>
</evidence>
<sequence>MRDAIRRRLAEAHDDRGSVLVAAVAVALIGAMLAVVVVANVIVATRASGDDRARTTEVHTAEGIVDAVYSELETSTPCRWPATGVLDGGTAPSDVTGYATVAYFDSTGKALTCAAGTVTGGTAATAVVTATAQEDPGSTRTMQSKVALTPKVITGRGAAIFAANSIMTTNSFTVTTALPDTAVDVWVDSGNVDCNSNVTVKGNMIVANGGVRISNACRITGNLWSKKDVEISQAHTGGLQSVGGSLYATANARMNSGVKIGKDIMLTGTLTQWGPIQVGGSIRTGVGSSQIPQYIPKGLPEVVYRPSDWVGFANSGDRQAAYRTWVRANAATNGAPSWASSRDTAGTQCRVAGASYDLNGPLVGPSVPTVFDTRNCATTQFENGLNIQLRSDLVIFANSFYSTGNFRVTSADGAKHNFWIIVPDKNPNGVAECSGGIGDIKGDSGSLAVAPITVFMYTPCTIDTNNDTQIHGQLYGGTVNLRNPVTINYVPIGIPGVDLPSTDPVGNAGYRVDVVYKREIGTP</sequence>